<evidence type="ECO:0000256" key="1">
    <source>
        <dbReference type="ARBA" id="ARBA00005272"/>
    </source>
</evidence>
<evidence type="ECO:0000256" key="8">
    <source>
        <dbReference type="ARBA" id="ARBA00047599"/>
    </source>
</evidence>
<evidence type="ECO:0000259" key="11">
    <source>
        <dbReference type="Pfam" id="PF07992"/>
    </source>
</evidence>
<comment type="similarity">
    <text evidence="1">Belongs to the NADH dehydrogenase family.</text>
</comment>
<feature type="compositionally biased region" description="Pro residues" evidence="9">
    <location>
        <begin position="437"/>
        <end position="447"/>
    </location>
</feature>
<feature type="region of interest" description="Disordered" evidence="9">
    <location>
        <begin position="431"/>
        <end position="455"/>
    </location>
</feature>
<evidence type="ECO:0000256" key="7">
    <source>
        <dbReference type="ARBA" id="ARBA00023027"/>
    </source>
</evidence>
<dbReference type="SUPFAM" id="SSF51905">
    <property type="entry name" value="FAD/NAD(P)-binding domain"/>
    <property type="match status" value="1"/>
</dbReference>
<dbReference type="PRINTS" id="PR00411">
    <property type="entry name" value="PNDRDTASEI"/>
</dbReference>
<dbReference type="OrthoDB" id="9781621at2"/>
<evidence type="ECO:0000313" key="13">
    <source>
        <dbReference type="EMBL" id="RUL81748.1"/>
    </source>
</evidence>
<accession>A0A432MD23</accession>
<evidence type="ECO:0000256" key="2">
    <source>
        <dbReference type="ARBA" id="ARBA00012637"/>
    </source>
</evidence>
<keyword evidence="10" id="KW-0812">Transmembrane</keyword>
<evidence type="ECO:0000256" key="4">
    <source>
        <dbReference type="ARBA" id="ARBA00022827"/>
    </source>
</evidence>
<dbReference type="AlphaFoldDB" id="A0A432MD23"/>
<keyword evidence="7" id="KW-0520">NAD</keyword>
<name>A0A432MD23_9BACT</name>
<evidence type="ECO:0000313" key="14">
    <source>
        <dbReference type="Proteomes" id="UP000280296"/>
    </source>
</evidence>
<evidence type="ECO:0000256" key="5">
    <source>
        <dbReference type="ARBA" id="ARBA00022946"/>
    </source>
</evidence>
<comment type="catalytic activity">
    <reaction evidence="8">
        <text>a quinone + NADH + H(+) = a quinol + NAD(+)</text>
        <dbReference type="Rhea" id="RHEA:46160"/>
        <dbReference type="ChEBI" id="CHEBI:15378"/>
        <dbReference type="ChEBI" id="CHEBI:24646"/>
        <dbReference type="ChEBI" id="CHEBI:57540"/>
        <dbReference type="ChEBI" id="CHEBI:57945"/>
        <dbReference type="ChEBI" id="CHEBI:132124"/>
        <dbReference type="EC" id="1.6.5.9"/>
    </reaction>
</comment>
<dbReference type="PANTHER" id="PTHR43706">
    <property type="entry name" value="NADH DEHYDROGENASE"/>
    <property type="match status" value="1"/>
</dbReference>
<organism evidence="13 14">
    <name type="scientific">Tautonia sociabilis</name>
    <dbReference type="NCBI Taxonomy" id="2080755"/>
    <lineage>
        <taxon>Bacteria</taxon>
        <taxon>Pseudomonadati</taxon>
        <taxon>Planctomycetota</taxon>
        <taxon>Planctomycetia</taxon>
        <taxon>Isosphaerales</taxon>
        <taxon>Isosphaeraceae</taxon>
        <taxon>Tautonia</taxon>
    </lineage>
</organism>
<dbReference type="InterPro" id="IPR036188">
    <property type="entry name" value="FAD/NAD-bd_sf"/>
</dbReference>
<evidence type="ECO:0000256" key="10">
    <source>
        <dbReference type="SAM" id="Phobius"/>
    </source>
</evidence>
<protein>
    <recommendedName>
        <fullName evidence="2">NADH:ubiquinone reductase (non-electrogenic)</fullName>
        <ecNumber evidence="2">1.6.5.9</ecNumber>
    </recommendedName>
</protein>
<dbReference type="Pfam" id="PF07992">
    <property type="entry name" value="Pyr_redox_2"/>
    <property type="match status" value="1"/>
</dbReference>
<dbReference type="RefSeq" id="WP_126728115.1">
    <property type="nucleotide sequence ID" value="NZ_RYZH01000085.1"/>
</dbReference>
<reference evidence="13 14" key="1">
    <citation type="submission" date="2018-12" db="EMBL/GenBank/DDBJ databases">
        <authorList>
            <person name="Toschakov S.V."/>
        </authorList>
    </citation>
    <scope>NUCLEOTIDE SEQUENCE [LARGE SCALE GENOMIC DNA]</scope>
    <source>
        <strain evidence="13 14">GM2012</strain>
    </source>
</reference>
<reference evidence="13 14" key="2">
    <citation type="submission" date="2019-01" db="EMBL/GenBank/DDBJ databases">
        <title>Tautonia sociabilis, a novel thermotolerant planctomycete of Isosphaeraceae family, isolated from a 4000 m deep subterranean habitat.</title>
        <authorList>
            <person name="Kovaleva O.L."/>
            <person name="Elcheninov A.G."/>
            <person name="Van Heerden E."/>
            <person name="Toshchakov S.V."/>
            <person name="Novikov A."/>
            <person name="Bonch-Osmolovskaya E.A."/>
            <person name="Kublanov I.V."/>
        </authorList>
    </citation>
    <scope>NUCLEOTIDE SEQUENCE [LARGE SCALE GENOMIC DNA]</scope>
    <source>
        <strain evidence="13 14">GM2012</strain>
    </source>
</reference>
<keyword evidence="10" id="KW-1133">Transmembrane helix</keyword>
<dbReference type="InterPro" id="IPR045024">
    <property type="entry name" value="NDH-2"/>
</dbReference>
<feature type="domain" description="FAD/NAD(P)-binding" evidence="11">
    <location>
        <begin position="18"/>
        <end position="334"/>
    </location>
</feature>
<feature type="domain" description="External alternative NADH-ubiquinone oxidoreductase-like C-terminal" evidence="12">
    <location>
        <begin position="358"/>
        <end position="413"/>
    </location>
</feature>
<dbReference type="PANTHER" id="PTHR43706:SF47">
    <property type="entry name" value="EXTERNAL NADH-UBIQUINONE OXIDOREDUCTASE 1, MITOCHONDRIAL-RELATED"/>
    <property type="match status" value="1"/>
</dbReference>
<proteinExistence type="inferred from homology"/>
<dbReference type="EMBL" id="RYZH01000085">
    <property type="protein sequence ID" value="RUL81748.1"/>
    <property type="molecule type" value="Genomic_DNA"/>
</dbReference>
<evidence type="ECO:0000256" key="9">
    <source>
        <dbReference type="SAM" id="MobiDB-lite"/>
    </source>
</evidence>
<sequence>MDTSSTDRDRSSSRPRPRVVIIGAGFAGLAAIKVLGRRDVDVTVIDRTNHHLFQPLLYQVATAALNPADIASPIRRIVRRSRNVRVLMGEVRAIDVGRRVVWLEGAEVPYDYLIVAAGATHSYFGHDEWERFAPGLKRIEDALEIRRRVLSAFEIAEREPDEARRRAFLTFVIIGAGPTGVELAGTLAEVSRKTLARDFRQIDPTQARVILLEGGPRVLPAFPEDLSDAAKRQLEALGVEVRLKSLATAIDETGVSVGDDRIEASTVIWAAGVAASPLAESLGAPRDRAGRVKVEPDLTIPGHPEVFVVGDLMAVTFQQDQPVPGVAPAAMQAGRSAARNILRAIRGRPLEPFQYVDKGMLATIGRASAVADLRGLRISGLPAWLLWLFVHIFFLVGFRNRLLVMIQWAYSYFTYDRGARLITSTWCELTRTRPGSEAPPDPEPSGEPGPGGARS</sequence>
<evidence type="ECO:0000259" key="12">
    <source>
        <dbReference type="Pfam" id="PF22366"/>
    </source>
</evidence>
<comment type="caution">
    <text evidence="13">The sequence shown here is derived from an EMBL/GenBank/DDBJ whole genome shotgun (WGS) entry which is preliminary data.</text>
</comment>
<dbReference type="InterPro" id="IPR023753">
    <property type="entry name" value="FAD/NAD-binding_dom"/>
</dbReference>
<keyword evidence="6" id="KW-0560">Oxidoreductase</keyword>
<dbReference type="EC" id="1.6.5.9" evidence="2"/>
<keyword evidence="4" id="KW-0274">FAD</keyword>
<dbReference type="GO" id="GO:0050136">
    <property type="term" value="F:NADH dehydrogenase (quinone) (non-electrogenic) activity"/>
    <property type="evidence" value="ECO:0007669"/>
    <property type="project" value="UniProtKB-EC"/>
</dbReference>
<keyword evidence="5" id="KW-0809">Transit peptide</keyword>
<keyword evidence="3" id="KW-0285">Flavoprotein</keyword>
<keyword evidence="10" id="KW-0472">Membrane</keyword>
<gene>
    <name evidence="13" type="ORF">TsocGM_24615</name>
</gene>
<dbReference type="PRINTS" id="PR00368">
    <property type="entry name" value="FADPNR"/>
</dbReference>
<dbReference type="Gene3D" id="3.50.50.100">
    <property type="match status" value="1"/>
</dbReference>
<evidence type="ECO:0000256" key="3">
    <source>
        <dbReference type="ARBA" id="ARBA00022630"/>
    </source>
</evidence>
<evidence type="ECO:0000256" key="6">
    <source>
        <dbReference type="ARBA" id="ARBA00023002"/>
    </source>
</evidence>
<keyword evidence="14" id="KW-1185">Reference proteome</keyword>
<feature type="transmembrane region" description="Helical" evidence="10">
    <location>
        <begin position="381"/>
        <end position="398"/>
    </location>
</feature>
<dbReference type="InterPro" id="IPR054585">
    <property type="entry name" value="NDH2-like_C"/>
</dbReference>
<dbReference type="Proteomes" id="UP000280296">
    <property type="component" value="Unassembled WGS sequence"/>
</dbReference>
<dbReference type="Pfam" id="PF22366">
    <property type="entry name" value="NDH2_C"/>
    <property type="match status" value="1"/>
</dbReference>